<organism evidence="9 10">
    <name type="scientific">Glaciecola nitratireducens (strain JCM 12485 / KCTC 12276 / FR1064)</name>
    <dbReference type="NCBI Taxonomy" id="1085623"/>
    <lineage>
        <taxon>Bacteria</taxon>
        <taxon>Pseudomonadati</taxon>
        <taxon>Pseudomonadota</taxon>
        <taxon>Gammaproteobacteria</taxon>
        <taxon>Alteromonadales</taxon>
        <taxon>Alteromonadaceae</taxon>
        <taxon>Brumicola</taxon>
    </lineage>
</organism>
<evidence type="ECO:0000256" key="3">
    <source>
        <dbReference type="ARBA" id="ARBA00023139"/>
    </source>
</evidence>
<dbReference type="PROSITE" id="PS51257">
    <property type="entry name" value="PROKAR_LIPOPROTEIN"/>
    <property type="match status" value="1"/>
</dbReference>
<evidence type="ECO:0000256" key="7">
    <source>
        <dbReference type="SAM" id="SignalP"/>
    </source>
</evidence>
<dbReference type="PANTHER" id="PTHR37423">
    <property type="entry name" value="SOLUBLE LYTIC MUREIN TRANSGLYCOSYLASE-RELATED"/>
    <property type="match status" value="1"/>
</dbReference>
<dbReference type="SUPFAM" id="SSF48452">
    <property type="entry name" value="TPR-like"/>
    <property type="match status" value="1"/>
</dbReference>
<evidence type="ECO:0000313" key="9">
    <source>
        <dbReference type="EMBL" id="AEP29257.1"/>
    </source>
</evidence>
<dbReference type="GO" id="GO:0043165">
    <property type="term" value="P:Gram-negative-bacterium-type cell outer membrane assembly"/>
    <property type="evidence" value="ECO:0007669"/>
    <property type="project" value="UniProtKB-UniRule"/>
</dbReference>
<dbReference type="KEGG" id="gni:GNIT_1125"/>
<dbReference type="InterPro" id="IPR011990">
    <property type="entry name" value="TPR-like_helical_dom_sf"/>
</dbReference>
<keyword evidence="1 6" id="KW-0732">Signal</keyword>
<dbReference type="Gene3D" id="1.25.40.10">
    <property type="entry name" value="Tetratricopeptide repeat domain"/>
    <property type="match status" value="1"/>
</dbReference>
<dbReference type="Proteomes" id="UP000009282">
    <property type="component" value="Chromosome"/>
</dbReference>
<evidence type="ECO:0000256" key="1">
    <source>
        <dbReference type="ARBA" id="ARBA00022729"/>
    </source>
</evidence>
<feature type="chain" id="PRO_5009012866" description="Outer membrane protein assembly factor BamD" evidence="7">
    <location>
        <begin position="26"/>
        <end position="255"/>
    </location>
</feature>
<dbReference type="Pfam" id="PF13525">
    <property type="entry name" value="YfiO"/>
    <property type="match status" value="1"/>
</dbReference>
<evidence type="ECO:0000313" key="10">
    <source>
        <dbReference type="Proteomes" id="UP000009282"/>
    </source>
</evidence>
<gene>
    <name evidence="9" type="primary">comL</name>
    <name evidence="6" type="synonym">bamD</name>
    <name evidence="9" type="ordered locus">GNIT_1125</name>
</gene>
<name>G4QG90_GLANF</name>
<keyword evidence="3 6" id="KW-0564">Palmitate</keyword>
<feature type="domain" description="Outer membrane lipoprotein BamD-like" evidence="8">
    <location>
        <begin position="38"/>
        <end position="240"/>
    </location>
</feature>
<dbReference type="AlphaFoldDB" id="G4QG90"/>
<keyword evidence="4 6" id="KW-0998">Cell outer membrane</keyword>
<dbReference type="eggNOG" id="COG4105">
    <property type="taxonomic scope" value="Bacteria"/>
</dbReference>
<keyword evidence="2 6" id="KW-0472">Membrane</keyword>
<protein>
    <recommendedName>
        <fullName evidence="6">Outer membrane protein assembly factor BamD</fullName>
    </recommendedName>
</protein>
<dbReference type="InterPro" id="IPR017689">
    <property type="entry name" value="BamD"/>
</dbReference>
<dbReference type="HOGENOM" id="CLU_065982_0_2_6"/>
<dbReference type="STRING" id="1085623.GNIT_1125"/>
<sequence>MILKNKISIAILAAAMIGLGGCASSEDEEAKAVANQGVQALYANARESMAVGNYAQAAQTLSAIDSKYPFGAHSHQVQLDLIFSYYKVGKPDQALATIDRFVRLNPNHADVDYAYFMRGVTNMELDNNLFQEMLGVDRSDRDPSKSREAFEDFRRLIQKYPNSKYATDASERMLHIKNRLASYEIAVARYYMRRQAYVAAANRGRYVIENFPDTTQVQPALEIMVSSYNQLNLTELKQNTMRTLRLNYPDSEFLD</sequence>
<evidence type="ECO:0000256" key="6">
    <source>
        <dbReference type="HAMAP-Rule" id="MF_00922"/>
    </source>
</evidence>
<evidence type="ECO:0000259" key="8">
    <source>
        <dbReference type="Pfam" id="PF13525"/>
    </source>
</evidence>
<dbReference type="GO" id="GO:1990063">
    <property type="term" value="C:Bam protein complex"/>
    <property type="evidence" value="ECO:0007669"/>
    <property type="project" value="TreeGrafter"/>
</dbReference>
<accession>G4QG90</accession>
<evidence type="ECO:0000256" key="2">
    <source>
        <dbReference type="ARBA" id="ARBA00023136"/>
    </source>
</evidence>
<feature type="signal peptide" evidence="7">
    <location>
        <begin position="1"/>
        <end position="25"/>
    </location>
</feature>
<dbReference type="RefSeq" id="WP_014108131.1">
    <property type="nucleotide sequence ID" value="NC_016041.1"/>
</dbReference>
<dbReference type="InterPro" id="IPR039565">
    <property type="entry name" value="BamD-like"/>
</dbReference>
<dbReference type="NCBIfam" id="TIGR03302">
    <property type="entry name" value="OM_YfiO"/>
    <property type="match status" value="1"/>
</dbReference>
<comment type="subcellular location">
    <subcellularLocation>
        <location evidence="6">Cell outer membrane</location>
        <topology evidence="6">Lipid-anchor</topology>
    </subcellularLocation>
</comment>
<evidence type="ECO:0000256" key="4">
    <source>
        <dbReference type="ARBA" id="ARBA00023237"/>
    </source>
</evidence>
<dbReference type="CDD" id="cd15830">
    <property type="entry name" value="BamD"/>
    <property type="match status" value="1"/>
</dbReference>
<comment type="function">
    <text evidence="6">Part of the outer membrane protein assembly complex, which is involved in assembly and insertion of beta-barrel proteins into the outer membrane.</text>
</comment>
<reference evidence="9 10" key="1">
    <citation type="journal article" date="2011" name="J. Bacteriol.">
        <title>Complete genome sequence of seawater bacterium Glaciecola nitratireducens FR1064T.</title>
        <authorList>
            <person name="Bian F."/>
            <person name="Qin Q.L."/>
            <person name="Xie B.B."/>
            <person name="Shu Y.L."/>
            <person name="Zhang X.Y."/>
            <person name="Yu Y."/>
            <person name="Chen B."/>
            <person name="Chen X.L."/>
            <person name="Zhou B.C."/>
            <person name="Zhang Y.Z."/>
        </authorList>
    </citation>
    <scope>NUCLEOTIDE SEQUENCE [LARGE SCALE GENOMIC DNA]</scope>
    <source>
        <strain evidence="10">JCM 12485 / KCTC 12276 / FR1064</strain>
    </source>
</reference>
<dbReference type="OrthoDB" id="9779191at2"/>
<evidence type="ECO:0000256" key="5">
    <source>
        <dbReference type="ARBA" id="ARBA00023288"/>
    </source>
</evidence>
<comment type="subunit">
    <text evidence="6">Part of the Bam complex.</text>
</comment>
<dbReference type="PANTHER" id="PTHR37423:SF1">
    <property type="entry name" value="OUTER MEMBRANE PROTEIN ASSEMBLY FACTOR BAMD"/>
    <property type="match status" value="1"/>
</dbReference>
<proteinExistence type="inferred from homology"/>
<dbReference type="GO" id="GO:0051205">
    <property type="term" value="P:protein insertion into membrane"/>
    <property type="evidence" value="ECO:0007669"/>
    <property type="project" value="UniProtKB-UniRule"/>
</dbReference>
<dbReference type="EMBL" id="CP003060">
    <property type="protein sequence ID" value="AEP29257.1"/>
    <property type="molecule type" value="Genomic_DNA"/>
</dbReference>
<keyword evidence="5 6" id="KW-0449">Lipoprotein</keyword>
<keyword evidence="10" id="KW-1185">Reference proteome</keyword>
<comment type="similarity">
    <text evidence="6">Belongs to the BamD family.</text>
</comment>
<dbReference type="HAMAP" id="MF_00922">
    <property type="entry name" value="OM_assembly_BamD"/>
    <property type="match status" value="1"/>
</dbReference>